<evidence type="ECO:0000313" key="13">
    <source>
        <dbReference type="EMBL" id="CAF1476481.1"/>
    </source>
</evidence>
<feature type="disulfide bond" evidence="7">
    <location>
        <begin position="978"/>
        <end position="987"/>
    </location>
</feature>
<evidence type="ECO:0000256" key="6">
    <source>
        <dbReference type="ARBA" id="ARBA00023157"/>
    </source>
</evidence>
<dbReference type="PRINTS" id="PR00261">
    <property type="entry name" value="LDLRECEPTOR"/>
</dbReference>
<keyword evidence="10" id="KW-0732">Signal</keyword>
<evidence type="ECO:0000256" key="9">
    <source>
        <dbReference type="SAM" id="Phobius"/>
    </source>
</evidence>
<evidence type="ECO:0000259" key="12">
    <source>
        <dbReference type="PROSITE" id="PS50262"/>
    </source>
</evidence>
<dbReference type="GO" id="GO:0005886">
    <property type="term" value="C:plasma membrane"/>
    <property type="evidence" value="ECO:0007669"/>
    <property type="project" value="TreeGrafter"/>
</dbReference>
<keyword evidence="6 7" id="KW-1015">Disulfide bond</keyword>
<evidence type="ECO:0000256" key="4">
    <source>
        <dbReference type="ARBA" id="ARBA00022989"/>
    </source>
</evidence>
<evidence type="ECO:0000256" key="8">
    <source>
        <dbReference type="PROSITE-ProRule" id="PRU00124"/>
    </source>
</evidence>
<dbReference type="InterPro" id="IPR017452">
    <property type="entry name" value="GPCR_Rhodpsn_7TM"/>
</dbReference>
<feature type="domain" description="G-protein coupled receptors family 1 profile" evidence="12">
    <location>
        <begin position="1316"/>
        <end position="1574"/>
    </location>
</feature>
<dbReference type="Proteomes" id="UP000663852">
    <property type="component" value="Unassembled WGS sequence"/>
</dbReference>
<dbReference type="CDD" id="cd00112">
    <property type="entry name" value="LDLa"/>
    <property type="match status" value="2"/>
</dbReference>
<dbReference type="EMBL" id="CAJNOJ010000527">
    <property type="protein sequence ID" value="CAF1476481.1"/>
    <property type="molecule type" value="Genomic_DNA"/>
</dbReference>
<dbReference type="Gene3D" id="2.10.25.10">
    <property type="entry name" value="Laminin"/>
    <property type="match status" value="2"/>
</dbReference>
<feature type="chain" id="PRO_5032832557" evidence="10">
    <location>
        <begin position="22"/>
        <end position="1603"/>
    </location>
</feature>
<evidence type="ECO:0000313" key="14">
    <source>
        <dbReference type="Proteomes" id="UP000663852"/>
    </source>
</evidence>
<feature type="transmembrane region" description="Helical" evidence="9">
    <location>
        <begin position="1421"/>
        <end position="1438"/>
    </location>
</feature>
<evidence type="ECO:0000256" key="7">
    <source>
        <dbReference type="PROSITE-ProRule" id="PRU00076"/>
    </source>
</evidence>
<keyword evidence="2 9" id="KW-0812">Transmembrane</keyword>
<feature type="domain" description="EGF-like" evidence="11">
    <location>
        <begin position="1026"/>
        <end position="1069"/>
    </location>
</feature>
<dbReference type="InterPro" id="IPR000742">
    <property type="entry name" value="EGF"/>
</dbReference>
<feature type="transmembrane region" description="Helical" evidence="9">
    <location>
        <begin position="1523"/>
        <end position="1542"/>
    </location>
</feature>
<reference evidence="13" key="1">
    <citation type="submission" date="2021-02" db="EMBL/GenBank/DDBJ databases">
        <authorList>
            <person name="Nowell W R."/>
        </authorList>
    </citation>
    <scope>NUCLEOTIDE SEQUENCE</scope>
</reference>
<feature type="transmembrane region" description="Helical" evidence="9">
    <location>
        <begin position="1554"/>
        <end position="1576"/>
    </location>
</feature>
<feature type="domain" description="EGF-like" evidence="11">
    <location>
        <begin position="949"/>
        <end position="988"/>
    </location>
</feature>
<dbReference type="GO" id="GO:0016192">
    <property type="term" value="P:vesicle-mediated transport"/>
    <property type="evidence" value="ECO:0007669"/>
    <property type="project" value="UniProtKB-ARBA"/>
</dbReference>
<keyword evidence="7" id="KW-0245">EGF-like domain</keyword>
<dbReference type="InterPro" id="IPR002172">
    <property type="entry name" value="LDrepeatLR_classA_rpt"/>
</dbReference>
<comment type="caution">
    <text evidence="13">The sequence shown here is derived from an EMBL/GenBank/DDBJ whole genome shotgun (WGS) entry which is preliminary data.</text>
</comment>
<accession>A0A815RFK4</accession>
<name>A0A815RFK4_ADIRI</name>
<dbReference type="InterPro" id="IPR050685">
    <property type="entry name" value="LDLR"/>
</dbReference>
<feature type="disulfide bond" evidence="8">
    <location>
        <begin position="601"/>
        <end position="619"/>
    </location>
</feature>
<dbReference type="Pfam" id="PF00008">
    <property type="entry name" value="EGF"/>
    <property type="match status" value="1"/>
</dbReference>
<comment type="subcellular location">
    <subcellularLocation>
        <location evidence="1">Membrane</location>
        <topology evidence="1">Single-pass membrane protein</topology>
    </subcellularLocation>
</comment>
<dbReference type="PROSITE" id="PS01186">
    <property type="entry name" value="EGF_2"/>
    <property type="match status" value="1"/>
</dbReference>
<feature type="disulfide bond" evidence="8">
    <location>
        <begin position="212"/>
        <end position="227"/>
    </location>
</feature>
<comment type="caution">
    <text evidence="7">Lacks conserved residue(s) required for the propagation of feature annotation.</text>
</comment>
<dbReference type="InterPro" id="IPR036055">
    <property type="entry name" value="LDL_receptor-like_sf"/>
</dbReference>
<dbReference type="PROSITE" id="PS50262">
    <property type="entry name" value="G_PROTEIN_RECEP_F1_2"/>
    <property type="match status" value="1"/>
</dbReference>
<dbReference type="OrthoDB" id="9995694at2759"/>
<dbReference type="PROSITE" id="PS50026">
    <property type="entry name" value="EGF_3"/>
    <property type="match status" value="2"/>
</dbReference>
<feature type="transmembrane region" description="Helical" evidence="9">
    <location>
        <begin position="1336"/>
        <end position="1362"/>
    </location>
</feature>
<sequence length="1603" mass="187743">MMIFVKNLLSFMIISLRTISSYEINLELTDWTNIDEINMDLQHDCLYTSMSIEPETKPYHLEHHNISRNFRQMISLCLSEWPLIWKIEENTQDQKFNFSQLAELNITSQQLFHWSAPIDLIESYQFYLNQISTSNSTSLSKQIFYNCTSPRFGPQCQYSFALRTTDKLPSVHELIHRFYLAVHYPIEHLLCYDHLQCYYGSAVLCLDWNQICDGFVQCTDGIDEKNCWQMEINECKENEYRCRNGQCIPLIFFDDNPVAAECLDRSDTKEMLDWNVLLRGNFDFQRPIFLKEEVLIFDGIGEFHSFFIMRNRRAFFVNYMLPEQEKVMSTDCWSALYCYLGFEYENVEICDKVCFSEHCKEIINETCPDLFYLPSVPIALGHIYLAYSKQYIVEQKIWTNAPEYICYNEQLCSGFNPKDQVIRFNNSLCRRVHDVLPFIISNEYAIQMIWDYMLNVSIYLSKCNTILQNHTTICDHETMYQCLNSSKCITKIRIFDQFQDCDYGDDEDIQNNSFVSEICSKEQSSTHFLCPNTNRCFSRKLIRDSKCDCGYSDVEHFLCPDEDIDKRSIRETISFSTICNGFNDLNPILIDGQNYTDETECDQWICNNPYTRCNGYWDCYDGADEIDCYQFLLDLNCPNHSFLCMSPFTLKFMCLSMEKGNDGHIDCLGGTDEPHVCRNNTQVYDNGFYCNDSKTLSPKCVQRHEICHTDLKCTNMEMSEFCQLKFEHKMFRNGLCDRGDFAILTNFDMQICYLFRFTPRYEIHPFSLLPIKSIFRDEERTPIFVDTLLNEFDITQKHCFLGVPLTVTLDLNKNIFMTTCLCPPNYYGTQCQYQNQRVSFTMKLQTFSDSWQTQFLLIVSLIDDSNERTIHSYEQITYFPIENCQTSFDIYLLYSTRPKNESKQYSIHIDIYEKLSLNYRGSFLINIPFLFLPVQRVASLLNIPYENYEMKNCFLDQCLHGECIRYFQDKNEKTFCKCLPGWTGRFCTIKYECNCSIDSLCYDISANKRSICICPINKWGPRCLIPDDICYLNNPCENNGICIPYDQHITPRNRFQCICSKEFYGKRCEYSSFKIILSFSNDVQVPETMLIHFIEVKNREEPEKGITFKKIPINRDPITIYWAKTVHISFIELFLNEYYLIFLQENHNKSRLITKQIQSSDYCPHIRNLFNETFAKLHLIRRIKSYHSICRNRSRELSCFHDEIYICFCTIFNNEFQANCLEFNHTLKHDCFGRSICENGGQCLQDSSICPQTSMCICPSCFYGSRCEFTSNGHSLSLDAILGYHIQPFISITQQPIIVQISLVLVVIITLTGIINGIFSLLTFIQKDFKETGCGIYLLGSSITTLFNTNIFFIKFLILIIAQMTYVTNIFFLQIQCRSIDYLIRVGLNLDQWLNAFVALERATTVVKGVRFNKKQSVKTAKYVIIILLILTISSNIVDPINRHLVMIDNNDEKRILCVLDYSSNIQKFNIIVNICHFCLPFIINLVSILIIIINGARLKSTLHTNQSYKKHLLKRLQQHSHLLISSFLLSILALPRLILMFSGGCLQTNADSWWFLCGYFISFFPSVLNFAIFVLPSKVYVKRFRVTIASYQKIVQNKIYPL</sequence>
<evidence type="ECO:0000256" key="1">
    <source>
        <dbReference type="ARBA" id="ARBA00004167"/>
    </source>
</evidence>
<dbReference type="SUPFAM" id="SSF57196">
    <property type="entry name" value="EGF/Laminin"/>
    <property type="match status" value="1"/>
</dbReference>
<evidence type="ECO:0000259" key="11">
    <source>
        <dbReference type="PROSITE" id="PS50026"/>
    </source>
</evidence>
<evidence type="ECO:0000256" key="2">
    <source>
        <dbReference type="ARBA" id="ARBA00022692"/>
    </source>
</evidence>
<feature type="signal peptide" evidence="10">
    <location>
        <begin position="1"/>
        <end position="21"/>
    </location>
</feature>
<keyword evidence="4 9" id="KW-1133">Transmembrane helix</keyword>
<dbReference type="PROSITE" id="PS50068">
    <property type="entry name" value="LDLRA_2"/>
    <property type="match status" value="2"/>
</dbReference>
<feature type="disulfide bond" evidence="7">
    <location>
        <begin position="953"/>
        <end position="963"/>
    </location>
</feature>
<feature type="transmembrane region" description="Helical" evidence="9">
    <location>
        <begin position="1471"/>
        <end position="1494"/>
    </location>
</feature>
<dbReference type="PROSITE" id="PS00022">
    <property type="entry name" value="EGF_1"/>
    <property type="match status" value="5"/>
</dbReference>
<dbReference type="PANTHER" id="PTHR24270:SF60">
    <property type="entry name" value="CUB AND LDLA DOMAIN, ISOFORM A-RELATED"/>
    <property type="match status" value="1"/>
</dbReference>
<dbReference type="SMART" id="SM00192">
    <property type="entry name" value="LDLa"/>
    <property type="match status" value="5"/>
</dbReference>
<feature type="transmembrane region" description="Helical" evidence="9">
    <location>
        <begin position="1297"/>
        <end position="1324"/>
    </location>
</feature>
<organism evidence="13 14">
    <name type="scientific">Adineta ricciae</name>
    <name type="common">Rotifer</name>
    <dbReference type="NCBI Taxonomy" id="249248"/>
    <lineage>
        <taxon>Eukaryota</taxon>
        <taxon>Metazoa</taxon>
        <taxon>Spiralia</taxon>
        <taxon>Gnathifera</taxon>
        <taxon>Rotifera</taxon>
        <taxon>Eurotatoria</taxon>
        <taxon>Bdelloidea</taxon>
        <taxon>Adinetida</taxon>
        <taxon>Adinetidae</taxon>
        <taxon>Adineta</taxon>
    </lineage>
</organism>
<dbReference type="Gene3D" id="1.20.1070.10">
    <property type="entry name" value="Rhodopsin 7-helix transmembrane proteins"/>
    <property type="match status" value="1"/>
</dbReference>
<dbReference type="SMART" id="SM00181">
    <property type="entry name" value="EGF"/>
    <property type="match status" value="3"/>
</dbReference>
<dbReference type="SUPFAM" id="SSF57424">
    <property type="entry name" value="LDL receptor-like module"/>
    <property type="match status" value="2"/>
</dbReference>
<dbReference type="PANTHER" id="PTHR24270">
    <property type="entry name" value="LOW-DENSITY LIPOPROTEIN RECEPTOR-RELATED"/>
    <property type="match status" value="1"/>
</dbReference>
<feature type="disulfide bond" evidence="8">
    <location>
        <begin position="613"/>
        <end position="628"/>
    </location>
</feature>
<evidence type="ECO:0000256" key="5">
    <source>
        <dbReference type="ARBA" id="ARBA00023136"/>
    </source>
</evidence>
<feature type="disulfide bond" evidence="7">
    <location>
        <begin position="1059"/>
        <end position="1068"/>
    </location>
</feature>
<keyword evidence="3" id="KW-0677">Repeat</keyword>
<dbReference type="SUPFAM" id="SSF81321">
    <property type="entry name" value="Family A G protein-coupled receptor-like"/>
    <property type="match status" value="1"/>
</dbReference>
<proteinExistence type="predicted"/>
<protein>
    <submittedName>
        <fullName evidence="13">Uncharacterized protein</fullName>
    </submittedName>
</protein>
<keyword evidence="5 9" id="KW-0472">Membrane</keyword>
<dbReference type="CDD" id="cd00054">
    <property type="entry name" value="EGF_CA"/>
    <property type="match status" value="1"/>
</dbReference>
<evidence type="ECO:0000256" key="3">
    <source>
        <dbReference type="ARBA" id="ARBA00022737"/>
    </source>
</evidence>
<gene>
    <name evidence="13" type="ORF">EDS130_LOCUS41149</name>
</gene>
<evidence type="ECO:0000256" key="10">
    <source>
        <dbReference type="SAM" id="SignalP"/>
    </source>
</evidence>